<dbReference type="Proteomes" id="UP000054858">
    <property type="component" value="Unassembled WGS sequence"/>
</dbReference>
<comment type="caution">
    <text evidence="2">The sequence shown here is derived from an EMBL/GenBank/DDBJ whole genome shotgun (WGS) entry which is preliminary data.</text>
</comment>
<feature type="domain" description="N-acetyltransferase" evidence="1">
    <location>
        <begin position="9"/>
        <end position="178"/>
    </location>
</feature>
<dbReference type="InterPro" id="IPR000182">
    <property type="entry name" value="GNAT_dom"/>
</dbReference>
<sequence length="180" mass="20676">MKILESKRLILRTFEKSDLDAMTAVNQDPKVCEYLPSIGSREETEELINRIMKHHQKKGFSLYAVELKITGEMIGFLGLMRPSFEAHFTPAVEIGWRLSSKYWNQGYATEGAGAVLHYAFTVLQIPEIVSFTVVNNYASRRVMEKIGLKHNPDDDFDHPKLALDSPLSRHVLYRLKKSDY</sequence>
<evidence type="ECO:0000313" key="3">
    <source>
        <dbReference type="Proteomes" id="UP000054858"/>
    </source>
</evidence>
<evidence type="ECO:0000259" key="1">
    <source>
        <dbReference type="PROSITE" id="PS51186"/>
    </source>
</evidence>
<dbReference type="EMBL" id="LNYP01000031">
    <property type="protein sequence ID" value="KTD37319.1"/>
    <property type="molecule type" value="Genomic_DNA"/>
</dbReference>
<accession>A0A0W0WYC2</accession>
<dbReference type="Gene3D" id="3.40.630.30">
    <property type="match status" value="1"/>
</dbReference>
<name>A0A0W0WYC2_9GAMM</name>
<keyword evidence="2" id="KW-0808">Transferase</keyword>
<reference evidence="2 3" key="1">
    <citation type="submission" date="2015-11" db="EMBL/GenBank/DDBJ databases">
        <title>Genomic analysis of 38 Legionella species identifies large and diverse effector repertoires.</title>
        <authorList>
            <person name="Burstein D."/>
            <person name="Amaro F."/>
            <person name="Zusman T."/>
            <person name="Lifshitz Z."/>
            <person name="Cohen O."/>
            <person name="Gilbert J.A."/>
            <person name="Pupko T."/>
            <person name="Shuman H.A."/>
            <person name="Segal G."/>
        </authorList>
    </citation>
    <scope>NUCLEOTIDE SEQUENCE [LARGE SCALE GENOMIC DNA]</scope>
    <source>
        <strain evidence="2 3">Oak Ridge-10</strain>
    </source>
</reference>
<gene>
    <name evidence="2" type="ORF">Loak_2455</name>
</gene>
<protein>
    <submittedName>
        <fullName evidence="2">Acetyltransferase</fullName>
    </submittedName>
</protein>
<dbReference type="GO" id="GO:0016747">
    <property type="term" value="F:acyltransferase activity, transferring groups other than amino-acyl groups"/>
    <property type="evidence" value="ECO:0007669"/>
    <property type="project" value="InterPro"/>
</dbReference>
<dbReference type="PROSITE" id="PS51186">
    <property type="entry name" value="GNAT"/>
    <property type="match status" value="1"/>
</dbReference>
<dbReference type="InterPro" id="IPR016181">
    <property type="entry name" value="Acyl_CoA_acyltransferase"/>
</dbReference>
<dbReference type="AlphaFoldDB" id="A0A0W0WYC2"/>
<dbReference type="Pfam" id="PF13302">
    <property type="entry name" value="Acetyltransf_3"/>
    <property type="match status" value="1"/>
</dbReference>
<organism evidence="2 3">
    <name type="scientific">Legionella oakridgensis</name>
    <dbReference type="NCBI Taxonomy" id="29423"/>
    <lineage>
        <taxon>Bacteria</taxon>
        <taxon>Pseudomonadati</taxon>
        <taxon>Pseudomonadota</taxon>
        <taxon>Gammaproteobacteria</taxon>
        <taxon>Legionellales</taxon>
        <taxon>Legionellaceae</taxon>
        <taxon>Legionella</taxon>
    </lineage>
</organism>
<dbReference type="PATRIC" id="fig|29423.5.peg.2579"/>
<proteinExistence type="predicted"/>
<dbReference type="PANTHER" id="PTHR43792:SF1">
    <property type="entry name" value="N-ACETYLTRANSFERASE DOMAIN-CONTAINING PROTEIN"/>
    <property type="match status" value="1"/>
</dbReference>
<evidence type="ECO:0000313" key="2">
    <source>
        <dbReference type="EMBL" id="KTD37319.1"/>
    </source>
</evidence>
<dbReference type="InterPro" id="IPR051531">
    <property type="entry name" value="N-acetyltransferase"/>
</dbReference>
<dbReference type="SUPFAM" id="SSF55729">
    <property type="entry name" value="Acyl-CoA N-acyltransferases (Nat)"/>
    <property type="match status" value="1"/>
</dbReference>
<dbReference type="PANTHER" id="PTHR43792">
    <property type="entry name" value="GNAT FAMILY, PUTATIVE (AFU_ORTHOLOGUE AFUA_3G00765)-RELATED-RELATED"/>
    <property type="match status" value="1"/>
</dbReference>
<dbReference type="RefSeq" id="WP_025384783.1">
    <property type="nucleotide sequence ID" value="NZ_LCUA01000028.1"/>
</dbReference>